<evidence type="ECO:0000313" key="3">
    <source>
        <dbReference type="Proteomes" id="UP000176005"/>
    </source>
</evidence>
<reference evidence="2 3" key="1">
    <citation type="journal article" date="2016" name="Front. Microbiol.">
        <title>Comparative Genomics Analysis of Streptomyces Species Reveals Their Adaptation to the Marine Environment and Their Diversity at the Genomic Level.</title>
        <authorList>
            <person name="Tian X."/>
            <person name="Zhang Z."/>
            <person name="Yang T."/>
            <person name="Chen M."/>
            <person name="Li J."/>
            <person name="Chen F."/>
            <person name="Yang J."/>
            <person name="Li W."/>
            <person name="Zhang B."/>
            <person name="Zhang Z."/>
            <person name="Wu J."/>
            <person name="Zhang C."/>
            <person name="Long L."/>
            <person name="Xiao J."/>
        </authorList>
    </citation>
    <scope>NUCLEOTIDE SEQUENCE [LARGE SCALE GENOMIC DNA]</scope>
    <source>
        <strain evidence="2 3">SCSIO 10429</strain>
    </source>
</reference>
<sequence>MLSVAAGNTPAARGAVVDQMLAAAPDAVVLAVSVESRDEKYPVVQSLLSGVDPTLRNTASLGATGDPVVILRQALLSIRHADRHPHVILALPQNLDVLPLLAELWRVPTGGSSLADHFDPAPVVVGIDPASFLADMGCIHRAVQQWNGSEHGDPLTVAEAAARQVEAADALVVRSATDNSDDSQASGVASLTSHLNARALLTQCPRDGVPGTELRSSFVRRLPPEAADERRARLEPVTAALVHRGLDNGVRTVLWRARRPVHAERLSGALADVMFGVVRSRGHLWLASRPDSVVIWHSAGAHLELREAGGWLEAGAAGAWEAASPQRRTLASWFWDDYYGERRNEITFTGVDLDHRRIHAVLDATLLTDEELSRGQESWASIPDPLLGDADPL</sequence>
<dbReference type="Pfam" id="PF07683">
    <property type="entry name" value="CobW_C"/>
    <property type="match status" value="1"/>
</dbReference>
<dbReference type="Proteomes" id="UP000176005">
    <property type="component" value="Unassembled WGS sequence"/>
</dbReference>
<dbReference type="EMBL" id="LJGW01000111">
    <property type="protein sequence ID" value="OEV12879.1"/>
    <property type="molecule type" value="Genomic_DNA"/>
</dbReference>
<dbReference type="PANTHER" id="PTHR43603">
    <property type="entry name" value="COBW DOMAIN-CONTAINING PROTEIN DDB_G0274527"/>
    <property type="match status" value="1"/>
</dbReference>
<protein>
    <recommendedName>
        <fullName evidence="1">CobW C-terminal domain-containing protein</fullName>
    </recommendedName>
</protein>
<accession>A0A1E7L9J3</accession>
<dbReference type="InterPro" id="IPR051927">
    <property type="entry name" value="Zn_Chap_cDPG_Synth"/>
</dbReference>
<dbReference type="PANTHER" id="PTHR43603:SF1">
    <property type="entry name" value="ZINC-REGULATED GTPASE METALLOPROTEIN ACTIVATOR 1"/>
    <property type="match status" value="1"/>
</dbReference>
<organism evidence="2 3">
    <name type="scientific">Streptomyces nanshensis</name>
    <dbReference type="NCBI Taxonomy" id="518642"/>
    <lineage>
        <taxon>Bacteria</taxon>
        <taxon>Bacillati</taxon>
        <taxon>Actinomycetota</taxon>
        <taxon>Actinomycetes</taxon>
        <taxon>Kitasatosporales</taxon>
        <taxon>Streptomycetaceae</taxon>
        <taxon>Streptomyces</taxon>
    </lineage>
</organism>
<feature type="domain" description="CobW C-terminal" evidence="1">
    <location>
        <begin position="250"/>
        <end position="366"/>
    </location>
</feature>
<proteinExistence type="predicted"/>
<dbReference type="AlphaFoldDB" id="A0A1E7L9J3"/>
<dbReference type="InterPro" id="IPR011629">
    <property type="entry name" value="CobW-like_C"/>
</dbReference>
<gene>
    <name evidence="2" type="ORF">AN218_06325</name>
</gene>
<dbReference type="PATRIC" id="fig|518642.10.peg.6826"/>
<evidence type="ECO:0000259" key="1">
    <source>
        <dbReference type="SMART" id="SM00833"/>
    </source>
</evidence>
<dbReference type="SMART" id="SM00833">
    <property type="entry name" value="CobW_C"/>
    <property type="match status" value="1"/>
</dbReference>
<name>A0A1E7L9J3_9ACTN</name>
<comment type="caution">
    <text evidence="2">The sequence shown here is derived from an EMBL/GenBank/DDBJ whole genome shotgun (WGS) entry which is preliminary data.</text>
</comment>
<keyword evidence="3" id="KW-1185">Reference proteome</keyword>
<evidence type="ECO:0000313" key="2">
    <source>
        <dbReference type="EMBL" id="OEV12879.1"/>
    </source>
</evidence>
<dbReference type="SUPFAM" id="SSF90002">
    <property type="entry name" value="Hypothetical protein YjiA, C-terminal domain"/>
    <property type="match status" value="1"/>
</dbReference>